<protein>
    <submittedName>
        <fullName evidence="4">Flagellar basal-body rod modification protein FlgD</fullName>
    </submittedName>
</protein>
<dbReference type="EMBL" id="UOEZ01000004">
    <property type="protein sequence ID" value="VAW34549.1"/>
    <property type="molecule type" value="Genomic_DNA"/>
</dbReference>
<evidence type="ECO:0000256" key="1">
    <source>
        <dbReference type="ARBA" id="ARBA00022795"/>
    </source>
</evidence>
<evidence type="ECO:0000313" key="4">
    <source>
        <dbReference type="EMBL" id="VAW34549.1"/>
    </source>
</evidence>
<dbReference type="Pfam" id="PF03963">
    <property type="entry name" value="FlgD"/>
    <property type="match status" value="1"/>
</dbReference>
<keyword evidence="4" id="KW-0282">Flagellum</keyword>
<proteinExistence type="predicted"/>
<name>A0A3B0VCI2_9ZZZZ</name>
<keyword evidence="4" id="KW-0966">Cell projection</keyword>
<dbReference type="Pfam" id="PF13861">
    <property type="entry name" value="FLgD_tudor"/>
    <property type="match status" value="1"/>
</dbReference>
<reference evidence="4" key="1">
    <citation type="submission" date="2018-06" db="EMBL/GenBank/DDBJ databases">
        <authorList>
            <person name="Zhirakovskaya E."/>
        </authorList>
    </citation>
    <scope>NUCLEOTIDE SEQUENCE</scope>
</reference>
<gene>
    <name evidence="4" type="ORF">MNBD_DELTA02-782</name>
</gene>
<dbReference type="InterPro" id="IPR025965">
    <property type="entry name" value="FlgD/Vpr_Ig-like"/>
</dbReference>
<accession>A0A3B0VCI2</accession>
<evidence type="ECO:0000259" key="3">
    <source>
        <dbReference type="Pfam" id="PF13861"/>
    </source>
</evidence>
<dbReference type="InterPro" id="IPR005648">
    <property type="entry name" value="FlgD"/>
</dbReference>
<feature type="domain" description="FlgD/Vpr Ig-like" evidence="2">
    <location>
        <begin position="106"/>
        <end position="173"/>
    </location>
</feature>
<sequence>MNAGDINAATGVSELSASPVQKEVGKEAFLKLLVAQMEYQDPLDPTDNTEFVAQLAQFSSLEAMQNMQADIGDLSGNMNALRQQSSSDLVGRVVTVEGSVFNYNGNPVPLAYDLDGSASDVKVNIYNSSGKLIRTIQGQAGPDGEYTMFWDGMDAEGAPAGEGQYSVGVSAVDANGNDVGVTTYISDIVSSVIFKDGESFLNVGASLVSIDKIKGIY</sequence>
<dbReference type="Gene3D" id="2.30.30.910">
    <property type="match status" value="1"/>
</dbReference>
<dbReference type="GO" id="GO:0044781">
    <property type="term" value="P:bacterial-type flagellum organization"/>
    <property type="evidence" value="ECO:0007669"/>
    <property type="project" value="UniProtKB-KW"/>
</dbReference>
<keyword evidence="4" id="KW-0969">Cilium</keyword>
<dbReference type="Gene3D" id="2.60.40.4070">
    <property type="match status" value="1"/>
</dbReference>
<evidence type="ECO:0000259" key="2">
    <source>
        <dbReference type="Pfam" id="PF13860"/>
    </source>
</evidence>
<dbReference type="InterPro" id="IPR025963">
    <property type="entry name" value="FLgD_Tudor"/>
</dbReference>
<feature type="domain" description="FlgD Tudor-like" evidence="3">
    <location>
        <begin position="85"/>
        <end position="214"/>
    </location>
</feature>
<dbReference type="Pfam" id="PF13860">
    <property type="entry name" value="FlgD_ig"/>
    <property type="match status" value="1"/>
</dbReference>
<keyword evidence="1" id="KW-1005">Bacterial flagellum biogenesis</keyword>
<organism evidence="4">
    <name type="scientific">hydrothermal vent metagenome</name>
    <dbReference type="NCBI Taxonomy" id="652676"/>
    <lineage>
        <taxon>unclassified sequences</taxon>
        <taxon>metagenomes</taxon>
        <taxon>ecological metagenomes</taxon>
    </lineage>
</organism>
<dbReference type="AlphaFoldDB" id="A0A3B0VCI2"/>